<proteinExistence type="predicted"/>
<sequence>MLTNFAQTQKRGDDDRTITDDLFLSSPGSGYHPEAIVTEIKTIWDQWRDFLEAARADEDIHQYSAEKHGIVICGNGIRPKGNMPQDAYAQTSQLLRTTKRREFHEIFSAELSAIDNVLDSASRIDGHRHERDTMLQEARKLAVLQVEDSRQSQIVFLTDLLVAIIRDIYTAKPNLGHSETKLNEALVWPAMRFALYAVTKKKRGLQFFPGEERLRSMSIQLKANGTYVDERSCYKADGVLRCTEDNNELEVTLLETSNAYGQADPTKINFDFHKGMYGAVSMLKTVADIYKYASFHIMAKLKLYFWHVHTTHIRLWSISCPSGGVFVMMREDKCPIPISFNDDPKLLLDFTRFIWTFKASINGVTYLSERLEETMASVDELQNSNNHLMRDYRHCPLPPEKDLSQLVKPSIIKITERVHSTMFINDGPFSSPLVPPSL</sequence>
<keyword evidence="2" id="KW-1185">Reference proteome</keyword>
<evidence type="ECO:0000313" key="1">
    <source>
        <dbReference type="EMBL" id="KAF7727191.1"/>
    </source>
</evidence>
<gene>
    <name evidence="1" type="ORF">EC973_007889</name>
</gene>
<protein>
    <submittedName>
        <fullName evidence="1">Uncharacterized protein</fullName>
    </submittedName>
</protein>
<evidence type="ECO:0000313" key="2">
    <source>
        <dbReference type="Proteomes" id="UP000605846"/>
    </source>
</evidence>
<dbReference type="EMBL" id="JABAYA010000062">
    <property type="protein sequence ID" value="KAF7727191.1"/>
    <property type="molecule type" value="Genomic_DNA"/>
</dbReference>
<dbReference type="OrthoDB" id="2279273at2759"/>
<accession>A0A8H7EQ57</accession>
<organism evidence="1 2">
    <name type="scientific">Apophysomyces ossiformis</name>
    <dbReference type="NCBI Taxonomy" id="679940"/>
    <lineage>
        <taxon>Eukaryota</taxon>
        <taxon>Fungi</taxon>
        <taxon>Fungi incertae sedis</taxon>
        <taxon>Mucoromycota</taxon>
        <taxon>Mucoromycotina</taxon>
        <taxon>Mucoromycetes</taxon>
        <taxon>Mucorales</taxon>
        <taxon>Mucorineae</taxon>
        <taxon>Mucoraceae</taxon>
        <taxon>Apophysomyces</taxon>
    </lineage>
</organism>
<reference evidence="1" key="1">
    <citation type="submission" date="2020-01" db="EMBL/GenBank/DDBJ databases">
        <title>Genome Sequencing of Three Apophysomyces-Like Fungal Strains Confirms a Novel Fungal Genus in the Mucoromycota with divergent Burkholderia-like Endosymbiotic Bacteria.</title>
        <authorList>
            <person name="Stajich J.E."/>
            <person name="Macias A.M."/>
            <person name="Carter-House D."/>
            <person name="Lovett B."/>
            <person name="Kasson L.R."/>
            <person name="Berry K."/>
            <person name="Grigoriev I."/>
            <person name="Chang Y."/>
            <person name="Spatafora J."/>
            <person name="Kasson M.T."/>
        </authorList>
    </citation>
    <scope>NUCLEOTIDE SEQUENCE</scope>
    <source>
        <strain evidence="1">NRRL A-21654</strain>
    </source>
</reference>
<dbReference type="Proteomes" id="UP000605846">
    <property type="component" value="Unassembled WGS sequence"/>
</dbReference>
<name>A0A8H7EQ57_9FUNG</name>
<dbReference type="AlphaFoldDB" id="A0A8H7EQ57"/>
<comment type="caution">
    <text evidence="1">The sequence shown here is derived from an EMBL/GenBank/DDBJ whole genome shotgun (WGS) entry which is preliminary data.</text>
</comment>